<dbReference type="InterPro" id="IPR036412">
    <property type="entry name" value="HAD-like_sf"/>
</dbReference>
<dbReference type="InterPro" id="IPR023198">
    <property type="entry name" value="PGP-like_dom2"/>
</dbReference>
<dbReference type="NCBIfam" id="TIGR01549">
    <property type="entry name" value="HAD-SF-IA-v1"/>
    <property type="match status" value="1"/>
</dbReference>
<accession>A0A0D7WX17</accession>
<dbReference type="SFLD" id="SFLDS00003">
    <property type="entry name" value="Haloacid_Dehalogenase"/>
    <property type="match status" value="1"/>
</dbReference>
<dbReference type="InterPro" id="IPR006439">
    <property type="entry name" value="HAD-SF_hydro_IA"/>
</dbReference>
<dbReference type="SUPFAM" id="SSF56784">
    <property type="entry name" value="HAD-like"/>
    <property type="match status" value="1"/>
</dbReference>
<dbReference type="GO" id="GO:0008967">
    <property type="term" value="F:phosphoglycolate phosphatase activity"/>
    <property type="evidence" value="ECO:0007669"/>
    <property type="project" value="TreeGrafter"/>
</dbReference>
<reference evidence="1 2" key="1">
    <citation type="submission" date="2014-11" db="EMBL/GenBank/DDBJ databases">
        <title>Draft Genome Sequences of Paenibacillus polymyxa NRRL B-30509 and Paenibacillus terrae NRRL B-30644, Strains from a Poultry Environment that Produce Tridecaptin A and Paenicidins.</title>
        <authorList>
            <person name="van Belkum M.J."/>
            <person name="Lohans C.T."/>
            <person name="Vederas J.C."/>
        </authorList>
    </citation>
    <scope>NUCLEOTIDE SEQUENCE [LARGE SCALE GENOMIC DNA]</scope>
    <source>
        <strain evidence="1 2">NRRL B-30644</strain>
    </source>
</reference>
<gene>
    <name evidence="1" type="ORF">QD47_22170</name>
</gene>
<dbReference type="GO" id="GO:0006281">
    <property type="term" value="P:DNA repair"/>
    <property type="evidence" value="ECO:0007669"/>
    <property type="project" value="TreeGrafter"/>
</dbReference>
<dbReference type="PANTHER" id="PTHR43434">
    <property type="entry name" value="PHOSPHOGLYCOLATE PHOSPHATASE"/>
    <property type="match status" value="1"/>
</dbReference>
<dbReference type="InterPro" id="IPR050155">
    <property type="entry name" value="HAD-like_hydrolase_sf"/>
</dbReference>
<dbReference type="Proteomes" id="UP000032534">
    <property type="component" value="Unassembled WGS sequence"/>
</dbReference>
<keyword evidence="2" id="KW-1185">Reference proteome</keyword>
<evidence type="ECO:0000313" key="2">
    <source>
        <dbReference type="Proteomes" id="UP000032534"/>
    </source>
</evidence>
<dbReference type="OrthoDB" id="9797743at2"/>
<dbReference type="Gene3D" id="3.40.50.1000">
    <property type="entry name" value="HAD superfamily/HAD-like"/>
    <property type="match status" value="1"/>
</dbReference>
<dbReference type="PRINTS" id="PR00413">
    <property type="entry name" value="HADHALOGNASE"/>
</dbReference>
<dbReference type="InterPro" id="IPR023214">
    <property type="entry name" value="HAD_sf"/>
</dbReference>
<protein>
    <submittedName>
        <fullName evidence="1">Haloacid dehalogenase</fullName>
    </submittedName>
</protein>
<dbReference type="Gene3D" id="1.10.150.240">
    <property type="entry name" value="Putative phosphatase, domain 2"/>
    <property type="match status" value="1"/>
</dbReference>
<name>A0A0D7WX17_9BACL</name>
<sequence length="259" mass="28515">MSELVVQGQRFPCRGILLDKDGTLLDFIQLWGPWARSILDMLEQHLAVAGTDFTVEKGSILGTIHDPEGRVIGYDPSGPLAMGTVDESTGVLAWQLYTAGVPWNEAVRLVRDFNKTAMADVRRHRAAKVFPGLRTLLEQSRRAGLKLAVVTSDSTEAAQEHLEWMGLTSYFDEVIGHDRVTYGKPDPEMAEKACDLLGLSPADVVVIGDSNGDMQMGKRAGVRLAIGFAPEPERSGHLLDADIIVRGYEELEVRETWTK</sequence>
<dbReference type="RefSeq" id="WP_044648165.1">
    <property type="nucleotide sequence ID" value="NZ_JTHP01000055.1"/>
</dbReference>
<dbReference type="Pfam" id="PF00702">
    <property type="entry name" value="Hydrolase"/>
    <property type="match status" value="1"/>
</dbReference>
<dbReference type="SFLD" id="SFLDG01129">
    <property type="entry name" value="C1.5:_HAD__Beta-PGM__Phosphata"/>
    <property type="match status" value="1"/>
</dbReference>
<dbReference type="PATRIC" id="fig|159743.3.peg.4931"/>
<organism evidence="1 2">
    <name type="scientific">Paenibacillus terrae</name>
    <dbReference type="NCBI Taxonomy" id="159743"/>
    <lineage>
        <taxon>Bacteria</taxon>
        <taxon>Bacillati</taxon>
        <taxon>Bacillota</taxon>
        <taxon>Bacilli</taxon>
        <taxon>Bacillales</taxon>
        <taxon>Paenibacillaceae</taxon>
        <taxon>Paenibacillus</taxon>
    </lineage>
</organism>
<dbReference type="NCBIfam" id="TIGR01509">
    <property type="entry name" value="HAD-SF-IA-v3"/>
    <property type="match status" value="1"/>
</dbReference>
<comment type="caution">
    <text evidence="1">The sequence shown here is derived from an EMBL/GenBank/DDBJ whole genome shotgun (WGS) entry which is preliminary data.</text>
</comment>
<dbReference type="AlphaFoldDB" id="A0A0D7WX17"/>
<dbReference type="EMBL" id="JTHP01000055">
    <property type="protein sequence ID" value="KJD43534.1"/>
    <property type="molecule type" value="Genomic_DNA"/>
</dbReference>
<dbReference type="PANTHER" id="PTHR43434:SF22">
    <property type="entry name" value="PHOSPHOGLYCOLATE PHOSPHATASE"/>
    <property type="match status" value="1"/>
</dbReference>
<proteinExistence type="predicted"/>
<evidence type="ECO:0000313" key="1">
    <source>
        <dbReference type="EMBL" id="KJD43534.1"/>
    </source>
</evidence>